<protein>
    <submittedName>
        <fullName evidence="2">Uncharacterized protein</fullName>
    </submittedName>
</protein>
<dbReference type="EMBL" id="JACHOV010000014">
    <property type="protein sequence ID" value="MBB4642785.1"/>
    <property type="molecule type" value="Genomic_DNA"/>
</dbReference>
<evidence type="ECO:0000313" key="3">
    <source>
        <dbReference type="Proteomes" id="UP000575068"/>
    </source>
</evidence>
<sequence length="83" mass="8957">MPQAYNNPALSFAEGGRMHILAGVFVVVAVYCRWVVNRDNASIHASTEQAAIARLASISRWQRRAAALSLLGFLIAVASLIFG</sequence>
<dbReference type="AlphaFoldDB" id="A0A840HXG8"/>
<keyword evidence="1" id="KW-0812">Transmembrane</keyword>
<proteinExistence type="predicted"/>
<evidence type="ECO:0000256" key="1">
    <source>
        <dbReference type="SAM" id="Phobius"/>
    </source>
</evidence>
<reference evidence="2 3" key="1">
    <citation type="submission" date="2020-08" db="EMBL/GenBank/DDBJ databases">
        <title>Genomic Encyclopedia of Type Strains, Phase IV (KMG-IV): sequencing the most valuable type-strain genomes for metagenomic binning, comparative biology and taxonomic classification.</title>
        <authorList>
            <person name="Goeker M."/>
        </authorList>
    </citation>
    <scope>NUCLEOTIDE SEQUENCE [LARGE SCALE GENOMIC DNA]</scope>
    <source>
        <strain evidence="2 3">DSM 7465</strain>
    </source>
</reference>
<dbReference type="Proteomes" id="UP000575068">
    <property type="component" value="Unassembled WGS sequence"/>
</dbReference>
<keyword evidence="3" id="KW-1185">Reference proteome</keyword>
<name>A0A840HXG8_9SPHN</name>
<accession>A0A840HXG8</accession>
<comment type="caution">
    <text evidence="2">The sequence shown here is derived from an EMBL/GenBank/DDBJ whole genome shotgun (WGS) entry which is preliminary data.</text>
</comment>
<feature type="transmembrane region" description="Helical" evidence="1">
    <location>
        <begin position="20"/>
        <end position="36"/>
    </location>
</feature>
<keyword evidence="1" id="KW-0472">Membrane</keyword>
<gene>
    <name evidence="2" type="ORF">HNQ99_003121</name>
</gene>
<dbReference type="RefSeq" id="WP_184477168.1">
    <property type="nucleotide sequence ID" value="NZ_JACHOV010000014.1"/>
</dbReference>
<evidence type="ECO:0000313" key="2">
    <source>
        <dbReference type="EMBL" id="MBB4642785.1"/>
    </source>
</evidence>
<organism evidence="2 3">
    <name type="scientific">Rhizorhapis suberifaciens</name>
    <name type="common">corky root of lettuce</name>
    <dbReference type="NCBI Taxonomy" id="13656"/>
    <lineage>
        <taxon>Bacteria</taxon>
        <taxon>Pseudomonadati</taxon>
        <taxon>Pseudomonadota</taxon>
        <taxon>Alphaproteobacteria</taxon>
        <taxon>Sphingomonadales</taxon>
        <taxon>Sphingomonadaceae</taxon>
        <taxon>Rhizorhapis</taxon>
    </lineage>
</organism>
<keyword evidence="1" id="KW-1133">Transmembrane helix</keyword>
<feature type="transmembrane region" description="Helical" evidence="1">
    <location>
        <begin position="65"/>
        <end position="82"/>
    </location>
</feature>